<evidence type="ECO:0000256" key="5">
    <source>
        <dbReference type="ARBA" id="ARBA00022840"/>
    </source>
</evidence>
<dbReference type="GO" id="GO:0009314">
    <property type="term" value="P:response to radiation"/>
    <property type="evidence" value="ECO:0007669"/>
    <property type="project" value="UniProtKB-ARBA"/>
</dbReference>
<dbReference type="NCBIfam" id="TIGR01073">
    <property type="entry name" value="pcrA"/>
    <property type="match status" value="1"/>
</dbReference>
<dbReference type="Pfam" id="PF21196">
    <property type="entry name" value="PcrA_UvrD_tudor"/>
    <property type="match status" value="1"/>
</dbReference>
<dbReference type="EC" id="5.6.2.4" evidence="11"/>
<evidence type="ECO:0000256" key="2">
    <source>
        <dbReference type="ARBA" id="ARBA00022741"/>
    </source>
</evidence>
<evidence type="ECO:0000256" key="12">
    <source>
        <dbReference type="SAM" id="MobiDB-lite"/>
    </source>
</evidence>
<feature type="region of interest" description="Disordered" evidence="12">
    <location>
        <begin position="639"/>
        <end position="664"/>
    </location>
</feature>
<dbReference type="InterPro" id="IPR014017">
    <property type="entry name" value="DNA_helicase_UvrD-like_C"/>
</dbReference>
<keyword evidence="5 10" id="KW-0067">ATP-binding</keyword>
<dbReference type="InterPro" id="IPR027417">
    <property type="entry name" value="P-loop_NTPase"/>
</dbReference>
<dbReference type="InterPro" id="IPR014016">
    <property type="entry name" value="UvrD-like_ATP-bd"/>
</dbReference>
<evidence type="ECO:0000256" key="7">
    <source>
        <dbReference type="ARBA" id="ARBA00023235"/>
    </source>
</evidence>
<feature type="binding site" evidence="10">
    <location>
        <begin position="26"/>
        <end position="33"/>
    </location>
    <ligand>
        <name>ATP</name>
        <dbReference type="ChEBI" id="CHEBI:30616"/>
    </ligand>
</feature>
<dbReference type="GO" id="GO:0043138">
    <property type="term" value="F:3'-5' DNA helicase activity"/>
    <property type="evidence" value="ECO:0007669"/>
    <property type="project" value="UniProtKB-EC"/>
</dbReference>
<evidence type="ECO:0000259" key="13">
    <source>
        <dbReference type="PROSITE" id="PS51198"/>
    </source>
</evidence>
<dbReference type="Pfam" id="PF13361">
    <property type="entry name" value="UvrD_C"/>
    <property type="match status" value="1"/>
</dbReference>
<name>A0AAE3ALU1_9FIRM</name>
<keyword evidence="3 10" id="KW-0378">Hydrolase</keyword>
<organism evidence="15 16">
    <name type="scientific">Brotaphodocola catenula</name>
    <dbReference type="NCBI Taxonomy" id="2885361"/>
    <lineage>
        <taxon>Bacteria</taxon>
        <taxon>Bacillati</taxon>
        <taxon>Bacillota</taxon>
        <taxon>Clostridia</taxon>
        <taxon>Lachnospirales</taxon>
        <taxon>Lachnospiraceae</taxon>
        <taxon>Brotaphodocola</taxon>
    </lineage>
</organism>
<dbReference type="GO" id="GO:0016787">
    <property type="term" value="F:hydrolase activity"/>
    <property type="evidence" value="ECO:0007669"/>
    <property type="project" value="UniProtKB-UniRule"/>
</dbReference>
<dbReference type="GO" id="GO:0000725">
    <property type="term" value="P:recombinational repair"/>
    <property type="evidence" value="ECO:0007669"/>
    <property type="project" value="TreeGrafter"/>
</dbReference>
<dbReference type="CDD" id="cd18807">
    <property type="entry name" value="SF1_C_UvrD"/>
    <property type="match status" value="1"/>
</dbReference>
<protein>
    <recommendedName>
        <fullName evidence="11">ATP-dependent DNA helicase</fullName>
        <ecNumber evidence="11">5.6.2.4</ecNumber>
    </recommendedName>
</protein>
<dbReference type="FunFam" id="1.10.10.160:FF:000001">
    <property type="entry name" value="ATP-dependent DNA helicase"/>
    <property type="match status" value="1"/>
</dbReference>
<dbReference type="AlphaFoldDB" id="A0AAE3ALU1"/>
<gene>
    <name evidence="15" type="primary">pcrA</name>
    <name evidence="15" type="ORF">LKD32_03805</name>
</gene>
<dbReference type="Gene3D" id="1.10.10.160">
    <property type="match status" value="1"/>
</dbReference>
<dbReference type="SUPFAM" id="SSF52540">
    <property type="entry name" value="P-loop containing nucleoside triphosphate hydrolases"/>
    <property type="match status" value="1"/>
</dbReference>
<evidence type="ECO:0000256" key="1">
    <source>
        <dbReference type="ARBA" id="ARBA00009922"/>
    </source>
</evidence>
<dbReference type="EMBL" id="JAJEPU010000007">
    <property type="protein sequence ID" value="MCC2164016.1"/>
    <property type="molecule type" value="Genomic_DNA"/>
</dbReference>
<evidence type="ECO:0000256" key="10">
    <source>
        <dbReference type="PROSITE-ProRule" id="PRU00560"/>
    </source>
</evidence>
<dbReference type="GO" id="GO:0005524">
    <property type="term" value="F:ATP binding"/>
    <property type="evidence" value="ECO:0007669"/>
    <property type="project" value="UniProtKB-UniRule"/>
</dbReference>
<keyword evidence="7" id="KW-0413">Isomerase</keyword>
<dbReference type="GO" id="GO:0003677">
    <property type="term" value="F:DNA binding"/>
    <property type="evidence" value="ECO:0007669"/>
    <property type="project" value="UniProtKB-KW"/>
</dbReference>
<comment type="catalytic activity">
    <reaction evidence="8">
        <text>Couples ATP hydrolysis with the unwinding of duplex DNA by translocating in the 3'-5' direction.</text>
        <dbReference type="EC" id="5.6.2.4"/>
    </reaction>
</comment>
<dbReference type="GO" id="GO:0033202">
    <property type="term" value="C:DNA helicase complex"/>
    <property type="evidence" value="ECO:0007669"/>
    <property type="project" value="TreeGrafter"/>
</dbReference>
<dbReference type="PROSITE" id="PS51198">
    <property type="entry name" value="UVRD_HELICASE_ATP_BIND"/>
    <property type="match status" value="1"/>
</dbReference>
<dbReference type="InterPro" id="IPR000212">
    <property type="entry name" value="DNA_helicase_UvrD/REP"/>
</dbReference>
<comment type="caution">
    <text evidence="15">The sequence shown here is derived from an EMBL/GenBank/DDBJ whole genome shotgun (WGS) entry which is preliminary data.</text>
</comment>
<evidence type="ECO:0000256" key="4">
    <source>
        <dbReference type="ARBA" id="ARBA00022806"/>
    </source>
</evidence>
<dbReference type="Gene3D" id="3.40.50.300">
    <property type="entry name" value="P-loop containing nucleotide triphosphate hydrolases"/>
    <property type="match status" value="2"/>
</dbReference>
<dbReference type="Proteomes" id="UP001198962">
    <property type="component" value="Unassembled WGS sequence"/>
</dbReference>
<dbReference type="Gene3D" id="1.10.486.10">
    <property type="entry name" value="PCRA, domain 4"/>
    <property type="match status" value="1"/>
</dbReference>
<sequence>MAIYDTLNSMQKEAVFCTEGPLLVLAGAGSGKTRVLTHRIAYLIEEKEVNPWNILAITFTNKAAGEMRERVDKLVEFCPESVWVSTFHSSCVRILRRFIDRIGYESNFSIYDTDDQKTVMKRILKRMELDPKQFRERAVMSAISSAKNELIDPKQFLENAGGDWREKKIAEVYQLYQEELKKNNALDFDDLIFKTVDLFRTDAEVLDYYQERFRYIMVDEYQDTNTAQFVLIHLLANKYKNLCVVGDDDQSIYRFRGANIQNILGFEEAFPDARVIKLEQNYRSTMHILDAANAVIRNNKGRKDKTLWTANGDGVPVVFCHYDQAYEEAEGIVNDILKDGRPFQDYAVLYRTNAQSRLIEEKCISHNVPYRLVGGINFYQRKEIKDILSYLKTIANGRDDLAVQRIINVPKRGIGAASIAKVTAWASEQGLGFYEACVRALAVPGLAKSAGKFQAFVSQIEEFRQMLQGGSDLKELIEAILEKTGYREELKAEGEIEAQTRLENIDELVSKAVDYWDNQEHPTLDEFLEQVALVADIDQMDDSENRVTLMTLHSAKGLEFPVVYLSGMEDGLFPSSMAIFSDDRADLEEERRLAYVGITRAKERLVLTGARRRMVNGETRFAKVSRFVDEIPPELIEKEQKNTYERRNEQAKPTEPSWKQRQGQLGVSKFGMKSTPAVPAFGKAFTVEKVGSLDYGPGDRVRHIKFGEGTVMSVQDGGRDFEVRVNFDKVGEKKMFASFAKLQKV</sequence>
<dbReference type="GO" id="GO:0006260">
    <property type="term" value="P:DNA replication"/>
    <property type="evidence" value="ECO:0007669"/>
    <property type="project" value="InterPro"/>
</dbReference>
<dbReference type="RefSeq" id="WP_308450758.1">
    <property type="nucleotide sequence ID" value="NZ_JAJEPU010000007.1"/>
</dbReference>
<feature type="compositionally biased region" description="Basic and acidic residues" evidence="12">
    <location>
        <begin position="639"/>
        <end position="652"/>
    </location>
</feature>
<evidence type="ECO:0000256" key="9">
    <source>
        <dbReference type="ARBA" id="ARBA00048988"/>
    </source>
</evidence>
<feature type="domain" description="UvrD-like helicase C-terminal" evidence="14">
    <location>
        <begin position="286"/>
        <end position="557"/>
    </location>
</feature>
<comment type="catalytic activity">
    <reaction evidence="9 11">
        <text>ATP + H2O = ADP + phosphate + H(+)</text>
        <dbReference type="Rhea" id="RHEA:13065"/>
        <dbReference type="ChEBI" id="CHEBI:15377"/>
        <dbReference type="ChEBI" id="CHEBI:15378"/>
        <dbReference type="ChEBI" id="CHEBI:30616"/>
        <dbReference type="ChEBI" id="CHEBI:43474"/>
        <dbReference type="ChEBI" id="CHEBI:456216"/>
        <dbReference type="EC" id="5.6.2.4"/>
    </reaction>
</comment>
<evidence type="ECO:0000256" key="6">
    <source>
        <dbReference type="ARBA" id="ARBA00023125"/>
    </source>
</evidence>
<proteinExistence type="inferred from homology"/>
<dbReference type="GO" id="GO:0005829">
    <property type="term" value="C:cytosol"/>
    <property type="evidence" value="ECO:0007669"/>
    <property type="project" value="TreeGrafter"/>
</dbReference>
<dbReference type="PANTHER" id="PTHR11070:SF2">
    <property type="entry name" value="ATP-DEPENDENT DNA HELICASE SRS2"/>
    <property type="match status" value="1"/>
</dbReference>
<dbReference type="PROSITE" id="PS51217">
    <property type="entry name" value="UVRD_HELICASE_CTER"/>
    <property type="match status" value="1"/>
</dbReference>
<comment type="similarity">
    <text evidence="1 11">Belongs to the helicase family. UvrD subfamily.</text>
</comment>
<dbReference type="PANTHER" id="PTHR11070">
    <property type="entry name" value="UVRD / RECB / PCRA DNA HELICASE FAMILY MEMBER"/>
    <property type="match status" value="1"/>
</dbReference>
<accession>A0AAE3ALU1</accession>
<dbReference type="CDD" id="cd17932">
    <property type="entry name" value="DEXQc_UvrD"/>
    <property type="match status" value="1"/>
</dbReference>
<feature type="domain" description="UvrD-like helicase ATP-binding" evidence="13">
    <location>
        <begin position="5"/>
        <end position="285"/>
    </location>
</feature>
<dbReference type="InterPro" id="IPR013986">
    <property type="entry name" value="DExx_box_DNA_helicase_dom_sf"/>
</dbReference>
<keyword evidence="2 10" id="KW-0547">Nucleotide-binding</keyword>
<keyword evidence="4 10" id="KW-0347">Helicase</keyword>
<dbReference type="Pfam" id="PF00580">
    <property type="entry name" value="UvrD-helicase"/>
    <property type="match status" value="1"/>
</dbReference>
<evidence type="ECO:0000313" key="15">
    <source>
        <dbReference type="EMBL" id="MCC2164016.1"/>
    </source>
</evidence>
<keyword evidence="16" id="KW-1185">Reference proteome</keyword>
<evidence type="ECO:0000256" key="8">
    <source>
        <dbReference type="ARBA" id="ARBA00034617"/>
    </source>
</evidence>
<evidence type="ECO:0000256" key="11">
    <source>
        <dbReference type="RuleBase" id="RU364053"/>
    </source>
</evidence>
<dbReference type="FunFam" id="1.10.486.10:FF:000003">
    <property type="entry name" value="ATP-dependent DNA helicase"/>
    <property type="match status" value="1"/>
</dbReference>
<dbReference type="InterPro" id="IPR005751">
    <property type="entry name" value="ATP-dep_DNA_helicase_PcrA"/>
</dbReference>
<evidence type="ECO:0000313" key="16">
    <source>
        <dbReference type="Proteomes" id="UP001198962"/>
    </source>
</evidence>
<evidence type="ECO:0000256" key="3">
    <source>
        <dbReference type="ARBA" id="ARBA00022801"/>
    </source>
</evidence>
<reference evidence="15" key="1">
    <citation type="submission" date="2021-10" db="EMBL/GenBank/DDBJ databases">
        <title>Anaerobic single-cell dispensing facilitates the cultivation of human gut bacteria.</title>
        <authorList>
            <person name="Afrizal A."/>
        </authorList>
    </citation>
    <scope>NUCLEOTIDE SEQUENCE</scope>
    <source>
        <strain evidence="15">CLA-AA-H274</strain>
    </source>
</reference>
<keyword evidence="6 11" id="KW-0238">DNA-binding</keyword>
<evidence type="ECO:0000259" key="14">
    <source>
        <dbReference type="PROSITE" id="PS51217"/>
    </source>
</evidence>